<evidence type="ECO:0000259" key="9">
    <source>
        <dbReference type="Pfam" id="PF01266"/>
    </source>
</evidence>
<dbReference type="FunFam" id="1.10.8.870:FF:000003">
    <property type="entry name" value="Glycerol-3-phosphate dehydrogenase"/>
    <property type="match status" value="1"/>
</dbReference>
<comment type="similarity">
    <text evidence="3 8">Belongs to the FAD-dependent glycerol-3-phosphate dehydrogenase family.</text>
</comment>
<evidence type="ECO:0000256" key="4">
    <source>
        <dbReference type="ARBA" id="ARBA00022490"/>
    </source>
</evidence>
<dbReference type="Proteomes" id="UP000076837">
    <property type="component" value="Unassembled WGS sequence"/>
</dbReference>
<dbReference type="PROSITE" id="PS00978">
    <property type="entry name" value="FAD_G3PDH_2"/>
    <property type="match status" value="1"/>
</dbReference>
<organism evidence="11 12">
    <name type="scientific">Didymella rabiei</name>
    <name type="common">Chickpea ascochyta blight fungus</name>
    <name type="synonym">Mycosphaerella rabiei</name>
    <dbReference type="NCBI Taxonomy" id="5454"/>
    <lineage>
        <taxon>Eukaryota</taxon>
        <taxon>Fungi</taxon>
        <taxon>Dikarya</taxon>
        <taxon>Ascomycota</taxon>
        <taxon>Pezizomycotina</taxon>
        <taxon>Dothideomycetes</taxon>
        <taxon>Pleosporomycetidae</taxon>
        <taxon>Pleosporales</taxon>
        <taxon>Pleosporineae</taxon>
        <taxon>Didymellaceae</taxon>
        <taxon>Ascochyta</taxon>
    </lineage>
</organism>
<dbReference type="SUPFAM" id="SSF51905">
    <property type="entry name" value="FAD/NAD(P)-binding domain"/>
    <property type="match status" value="1"/>
</dbReference>
<evidence type="ECO:0000256" key="6">
    <source>
        <dbReference type="ARBA" id="ARBA00022827"/>
    </source>
</evidence>
<dbReference type="Pfam" id="PF01266">
    <property type="entry name" value="DAO"/>
    <property type="match status" value="1"/>
</dbReference>
<keyword evidence="4" id="KW-0963">Cytoplasm</keyword>
<dbReference type="Gene3D" id="3.50.50.60">
    <property type="entry name" value="FAD/NAD(P)-binding domain"/>
    <property type="match status" value="1"/>
</dbReference>
<dbReference type="STRING" id="5454.A0A163LA88"/>
<keyword evidence="12" id="KW-1185">Reference proteome</keyword>
<comment type="subcellular location">
    <subcellularLocation>
        <location evidence="2">Cytoplasm</location>
    </subcellularLocation>
</comment>
<dbReference type="PROSITE" id="PS00977">
    <property type="entry name" value="FAD_G3PDH_1"/>
    <property type="match status" value="1"/>
</dbReference>
<comment type="catalytic activity">
    <reaction evidence="8">
        <text>a quinone + sn-glycerol 3-phosphate = dihydroxyacetone phosphate + a quinol</text>
        <dbReference type="Rhea" id="RHEA:18977"/>
        <dbReference type="ChEBI" id="CHEBI:24646"/>
        <dbReference type="ChEBI" id="CHEBI:57597"/>
        <dbReference type="ChEBI" id="CHEBI:57642"/>
        <dbReference type="ChEBI" id="CHEBI:132124"/>
        <dbReference type="EC" id="1.1.5.3"/>
    </reaction>
</comment>
<dbReference type="PANTHER" id="PTHR11985:SF31">
    <property type="entry name" value="GLYCEROL-3-PHOSPHATE DEHYDROGENASE 2"/>
    <property type="match status" value="1"/>
</dbReference>
<dbReference type="InterPro" id="IPR031656">
    <property type="entry name" value="DAO_C"/>
</dbReference>
<dbReference type="Gene3D" id="1.10.8.870">
    <property type="entry name" value="Alpha-glycerophosphate oxidase, cap domain"/>
    <property type="match status" value="1"/>
</dbReference>
<reference evidence="11 12" key="1">
    <citation type="journal article" date="2016" name="Sci. Rep.">
        <title>Draft genome sequencing and secretome analysis of fungal phytopathogen Ascochyta rabiei provides insight into the necrotrophic effector repertoire.</title>
        <authorList>
            <person name="Verma S."/>
            <person name="Gazara R.K."/>
            <person name="Nizam S."/>
            <person name="Parween S."/>
            <person name="Chattopadhyay D."/>
            <person name="Verma P.K."/>
        </authorList>
    </citation>
    <scope>NUCLEOTIDE SEQUENCE [LARGE SCALE GENOMIC DNA]</scope>
    <source>
        <strain evidence="11 12">ArDII</strain>
    </source>
</reference>
<evidence type="ECO:0000313" key="12">
    <source>
        <dbReference type="Proteomes" id="UP000076837"/>
    </source>
</evidence>
<dbReference type="PANTHER" id="PTHR11985">
    <property type="entry name" value="GLYCEROL-3-PHOSPHATE DEHYDROGENASE"/>
    <property type="match status" value="1"/>
</dbReference>
<dbReference type="InterPro" id="IPR038299">
    <property type="entry name" value="DAO_C_sf"/>
</dbReference>
<dbReference type="SUPFAM" id="SSF54373">
    <property type="entry name" value="FAD-linked reductases, C-terminal domain"/>
    <property type="match status" value="1"/>
</dbReference>
<dbReference type="Gene3D" id="3.30.9.10">
    <property type="entry name" value="D-Amino Acid Oxidase, subunit A, domain 2"/>
    <property type="match status" value="1"/>
</dbReference>
<dbReference type="PRINTS" id="PR01001">
    <property type="entry name" value="FADG3PDH"/>
</dbReference>
<dbReference type="InterPro" id="IPR036188">
    <property type="entry name" value="FAD/NAD-bd_sf"/>
</dbReference>
<evidence type="ECO:0000256" key="7">
    <source>
        <dbReference type="ARBA" id="ARBA00023002"/>
    </source>
</evidence>
<keyword evidence="6" id="KW-0274">FAD</keyword>
<dbReference type="EMBL" id="JYNV01000060">
    <property type="protein sequence ID" value="KZM27615.1"/>
    <property type="molecule type" value="Genomic_DNA"/>
</dbReference>
<dbReference type="AlphaFoldDB" id="A0A163LA88"/>
<accession>A0A163LA88</accession>
<comment type="cofactor">
    <cofactor evidence="1 8">
        <name>FAD</name>
        <dbReference type="ChEBI" id="CHEBI:57692"/>
    </cofactor>
</comment>
<protein>
    <recommendedName>
        <fullName evidence="8">Glycerol-3-phosphate dehydrogenase</fullName>
        <ecNumber evidence="8">1.1.5.3</ecNumber>
    </recommendedName>
</protein>
<dbReference type="GO" id="GO:0005737">
    <property type="term" value="C:cytoplasm"/>
    <property type="evidence" value="ECO:0007669"/>
    <property type="project" value="UniProtKB-SubCell"/>
</dbReference>
<evidence type="ECO:0000256" key="3">
    <source>
        <dbReference type="ARBA" id="ARBA00007330"/>
    </source>
</evidence>
<evidence type="ECO:0000256" key="1">
    <source>
        <dbReference type="ARBA" id="ARBA00001974"/>
    </source>
</evidence>
<dbReference type="InterPro" id="IPR000447">
    <property type="entry name" value="G3P_DH_FAD-dep"/>
</dbReference>
<dbReference type="Pfam" id="PF16901">
    <property type="entry name" value="DAO_C"/>
    <property type="match status" value="1"/>
</dbReference>
<evidence type="ECO:0000256" key="8">
    <source>
        <dbReference type="RuleBase" id="RU361217"/>
    </source>
</evidence>
<dbReference type="InterPro" id="IPR006076">
    <property type="entry name" value="FAD-dep_OxRdtase"/>
</dbReference>
<dbReference type="GO" id="GO:0046168">
    <property type="term" value="P:glycerol-3-phosphate catabolic process"/>
    <property type="evidence" value="ECO:0007669"/>
    <property type="project" value="TreeGrafter"/>
</dbReference>
<keyword evidence="7 8" id="KW-0560">Oxidoreductase</keyword>
<evidence type="ECO:0000256" key="5">
    <source>
        <dbReference type="ARBA" id="ARBA00022630"/>
    </source>
</evidence>
<evidence type="ECO:0000256" key="2">
    <source>
        <dbReference type="ARBA" id="ARBA00004496"/>
    </source>
</evidence>
<dbReference type="EC" id="1.1.5.3" evidence="8"/>
<proteinExistence type="inferred from homology"/>
<feature type="domain" description="Alpha-glycerophosphate oxidase C-terminal" evidence="10">
    <location>
        <begin position="401"/>
        <end position="524"/>
    </location>
</feature>
<feature type="domain" description="FAD dependent oxidoreductase" evidence="9">
    <location>
        <begin position="25"/>
        <end position="374"/>
    </location>
</feature>
<dbReference type="GO" id="GO:0004368">
    <property type="term" value="F:glycerol-3-phosphate dehydrogenase (quinone) activity"/>
    <property type="evidence" value="ECO:0007669"/>
    <property type="project" value="UniProtKB-EC"/>
</dbReference>
<evidence type="ECO:0000313" key="11">
    <source>
        <dbReference type="EMBL" id="KZM27615.1"/>
    </source>
</evidence>
<comment type="caution">
    <text evidence="11">The sequence shown here is derived from an EMBL/GenBank/DDBJ whole genome shotgun (WGS) entry which is preliminary data.</text>
</comment>
<gene>
    <name evidence="11" type="primary">glpD</name>
    <name evidence="11" type="ORF">ST47_g1323</name>
</gene>
<keyword evidence="11" id="KW-0830">Ubiquinone</keyword>
<keyword evidence="5 8" id="KW-0285">Flavoprotein</keyword>
<sequence length="571" mass="62175">MSTAQALSPSSRAESLKKLEETELDVLVIGGGVVGAGSALDAATRGLKVGLVEARDFASGTSSRSSKLFHGGLRYLEQFNFALVFEALRERSLVLNSLCPHLAKPVPFIYPLEKLIDRPYVGLGIGVYDVMGAGRGVPSHHKHVGKKKTLESFPSGKRSAIRGSVKFYEGQVDDARHTMMLARTAAEYGALCVNSTRVIGFLREEDRVVGVKAVDLETGRAFEIRARQVINAAGVWTDEIQEMVGGRGQFQVRASKGVHLVVPRNRINSSTGIITRTEKSLLFVIPWGSHWIIGTTDTDWNLDLAHPAASRSDIDYILGHVNKLLQDELTHEDVVGVYAGLRPLLFGESDSTSTLSREHAVSSPVRGLTVVAGGKYTTYRVMAKDAVDSAVHGLEQKVPKSCTERIQLVGADGYFAAHNNRHLTAERTGLHVSTIEHLLGRYGTLADELFELVEARPELGQPLDSAPEYLKAEIHYAASHEGAQHLDDILTRRTRISIEVTDRGDAAATEVAELVAPVLGWTPEHIAEEIEHYRLRVAAERESQEQPDDLTADAARLGAPDVRTGVTVGQV</sequence>
<evidence type="ECO:0000259" key="10">
    <source>
        <dbReference type="Pfam" id="PF16901"/>
    </source>
</evidence>
<name>A0A163LA88_DIDRA</name>